<protein>
    <recommendedName>
        <fullName evidence="1">Aminoglycoside phosphotransferase domain-containing protein</fullName>
    </recommendedName>
</protein>
<reference evidence="2" key="1">
    <citation type="submission" date="2022-07" db="EMBL/GenBank/DDBJ databases">
        <title>Draft genome sequence of Zalerion maritima ATCC 34329, a (micro)plastics degrading marine fungus.</title>
        <authorList>
            <person name="Paco A."/>
            <person name="Goncalves M.F.M."/>
            <person name="Rocha-Santos T.A.P."/>
            <person name="Alves A."/>
        </authorList>
    </citation>
    <scope>NUCLEOTIDE SEQUENCE</scope>
    <source>
        <strain evidence="2">ATCC 34329</strain>
    </source>
</reference>
<dbReference type="Pfam" id="PF01636">
    <property type="entry name" value="APH"/>
    <property type="match status" value="1"/>
</dbReference>
<evidence type="ECO:0000259" key="1">
    <source>
        <dbReference type="Pfam" id="PF01636"/>
    </source>
</evidence>
<dbReference type="EMBL" id="JAKWBI020000012">
    <property type="protein sequence ID" value="KAJ2906553.1"/>
    <property type="molecule type" value="Genomic_DNA"/>
</dbReference>
<evidence type="ECO:0000313" key="2">
    <source>
        <dbReference type="EMBL" id="KAJ2906553.1"/>
    </source>
</evidence>
<dbReference type="InterPro" id="IPR002575">
    <property type="entry name" value="Aminoglycoside_PTrfase"/>
</dbReference>
<dbReference type="InterPro" id="IPR011009">
    <property type="entry name" value="Kinase-like_dom_sf"/>
</dbReference>
<dbReference type="AlphaFoldDB" id="A0AAD5WV15"/>
<organism evidence="2 3">
    <name type="scientific">Zalerion maritima</name>
    <dbReference type="NCBI Taxonomy" id="339359"/>
    <lineage>
        <taxon>Eukaryota</taxon>
        <taxon>Fungi</taxon>
        <taxon>Dikarya</taxon>
        <taxon>Ascomycota</taxon>
        <taxon>Pezizomycotina</taxon>
        <taxon>Sordariomycetes</taxon>
        <taxon>Lulworthiomycetidae</taxon>
        <taxon>Lulworthiales</taxon>
        <taxon>Lulworthiaceae</taxon>
        <taxon>Zalerion</taxon>
    </lineage>
</organism>
<keyword evidence="3" id="KW-1185">Reference proteome</keyword>
<name>A0AAD5WV15_9PEZI</name>
<proteinExistence type="predicted"/>
<comment type="caution">
    <text evidence="2">The sequence shown here is derived from an EMBL/GenBank/DDBJ whole genome shotgun (WGS) entry which is preliminary data.</text>
</comment>
<accession>A0AAD5WV15</accession>
<gene>
    <name evidence="2" type="ORF">MKZ38_001196</name>
</gene>
<feature type="domain" description="Aminoglycoside phosphotransferase" evidence="1">
    <location>
        <begin position="115"/>
        <end position="191"/>
    </location>
</feature>
<evidence type="ECO:0000313" key="3">
    <source>
        <dbReference type="Proteomes" id="UP001201980"/>
    </source>
</evidence>
<dbReference type="SUPFAM" id="SSF56112">
    <property type="entry name" value="Protein kinase-like (PK-like)"/>
    <property type="match status" value="1"/>
</dbReference>
<dbReference type="Proteomes" id="UP001201980">
    <property type="component" value="Unassembled WGS sequence"/>
</dbReference>
<sequence>MSKNHVQLSIAHCTFDATCRTMEGAIARLSRSQIEHFFFGHVGNATQQQCGDFAARILRVAAADVHRPTPGPRRRASYAVMAARSGPVLEFRASGYTLDLELLSCVERAYGPFQKNLRKKNDLKLLSAGLPNRFRQTVNHLIEQPPRLFERDWPMVPNHADLRDNNIHVDAGTGRLMGVCDWGEHRVQPVWHVALGPRDRAWD</sequence>